<dbReference type="CDD" id="cd02440">
    <property type="entry name" value="AdoMet_MTases"/>
    <property type="match status" value="1"/>
</dbReference>
<dbReference type="SMART" id="SM00256">
    <property type="entry name" value="FBOX"/>
    <property type="match status" value="1"/>
</dbReference>
<dbReference type="Gene3D" id="3.40.50.150">
    <property type="entry name" value="Vaccinia Virus protein VP39"/>
    <property type="match status" value="1"/>
</dbReference>
<dbReference type="InterPro" id="IPR001680">
    <property type="entry name" value="WD40_rpt"/>
</dbReference>
<comment type="caution">
    <text evidence="7">The sequence shown here is derived from an EMBL/GenBank/DDBJ whole genome shotgun (WGS) entry which is preliminary data.</text>
</comment>
<dbReference type="InterPro" id="IPR029063">
    <property type="entry name" value="SAM-dependent_MTases_sf"/>
</dbReference>
<dbReference type="Pfam" id="PF12937">
    <property type="entry name" value="F-box-like"/>
    <property type="match status" value="1"/>
</dbReference>
<evidence type="ECO:0000313" key="8">
    <source>
        <dbReference type="Proteomes" id="UP001151295"/>
    </source>
</evidence>
<reference evidence="7" key="1">
    <citation type="submission" date="2022-07" db="EMBL/GenBank/DDBJ databases">
        <title>Phylogenomic reconstructions and comparative analyses of Kickxellomycotina fungi.</title>
        <authorList>
            <person name="Reynolds N.K."/>
            <person name="Stajich J.E."/>
            <person name="Barry K."/>
            <person name="Grigoriev I.V."/>
            <person name="Crous P."/>
            <person name="Smith M.E."/>
        </authorList>
    </citation>
    <scope>NUCLEOTIDE SEQUENCE</scope>
    <source>
        <strain evidence="7">BCRC 34882</strain>
    </source>
</reference>
<dbReference type="InterPro" id="IPR051075">
    <property type="entry name" value="SCF_subunit_WD-repeat"/>
</dbReference>
<evidence type="ECO:0000256" key="2">
    <source>
        <dbReference type="ARBA" id="ARBA00022737"/>
    </source>
</evidence>
<name>A0ABQ8PJE5_9FUNG</name>
<dbReference type="InterPro" id="IPR001810">
    <property type="entry name" value="F-box_dom"/>
</dbReference>
<evidence type="ECO:0000256" key="1">
    <source>
        <dbReference type="ARBA" id="ARBA00022574"/>
    </source>
</evidence>
<dbReference type="SUPFAM" id="SSF50998">
    <property type="entry name" value="Quinoprotein alcohol dehydrogenase-like"/>
    <property type="match status" value="1"/>
</dbReference>
<evidence type="ECO:0000313" key="7">
    <source>
        <dbReference type="EMBL" id="KAJ1990305.1"/>
    </source>
</evidence>
<feature type="region of interest" description="Disordered" evidence="5">
    <location>
        <begin position="703"/>
        <end position="733"/>
    </location>
</feature>
<dbReference type="Pfam" id="PF10294">
    <property type="entry name" value="Methyltransf_16"/>
    <property type="match status" value="1"/>
</dbReference>
<dbReference type="Pfam" id="PF00400">
    <property type="entry name" value="WD40"/>
    <property type="match status" value="5"/>
</dbReference>
<dbReference type="InterPro" id="IPR036047">
    <property type="entry name" value="F-box-like_dom_sf"/>
</dbReference>
<feature type="domain" description="F-box" evidence="6">
    <location>
        <begin position="490"/>
        <end position="536"/>
    </location>
</feature>
<dbReference type="SUPFAM" id="SSF81383">
    <property type="entry name" value="F-box domain"/>
    <property type="match status" value="1"/>
</dbReference>
<dbReference type="SMART" id="SM00320">
    <property type="entry name" value="WD40"/>
    <property type="match status" value="7"/>
</dbReference>
<evidence type="ECO:0000256" key="5">
    <source>
        <dbReference type="SAM" id="MobiDB-lite"/>
    </source>
</evidence>
<keyword evidence="7" id="KW-0436">Ligase</keyword>
<dbReference type="PROSITE" id="PS50294">
    <property type="entry name" value="WD_REPEATS_REGION"/>
    <property type="match status" value="3"/>
</dbReference>
<evidence type="ECO:0000259" key="6">
    <source>
        <dbReference type="PROSITE" id="PS50181"/>
    </source>
</evidence>
<dbReference type="PRINTS" id="PR00320">
    <property type="entry name" value="GPROTEINBRPT"/>
</dbReference>
<dbReference type="InterPro" id="IPR019410">
    <property type="entry name" value="Methyltransf_16"/>
</dbReference>
<keyword evidence="2" id="KW-0677">Repeat</keyword>
<dbReference type="PANTHER" id="PTHR19872">
    <property type="entry name" value="UBIQUITIN LIGASE SPECIFICITY FACTOR/HREP PROTEIN"/>
    <property type="match status" value="1"/>
</dbReference>
<feature type="region of interest" description="Disordered" evidence="5">
    <location>
        <begin position="356"/>
        <end position="383"/>
    </location>
</feature>
<dbReference type="InterPro" id="IPR015943">
    <property type="entry name" value="WD40/YVTN_repeat-like_dom_sf"/>
</dbReference>
<keyword evidence="8" id="KW-1185">Reference proteome</keyword>
<sequence length="1075" mass="119431">MDQQCVICKSATYFEHDMLIRSIRKQFWQMVPMRLFVWGNWETAGTEQEENIELLACTRIQGDVMKTIIFHENTIAHSPSNRYIVLFLKNYIAKIETIPEYELDDEMVEFYISLAATTKMSFLEGGLCYKTYTLDKEQYTRIVLQEEQLTISQGTTGLQTWEASLYLSDFFVEHPDIIRGQNVIELGSGCGLAGFTCAAMGAASILCTDINSNVLRMLRKNKDLNPAFKDRVQIADMDWEDTQECARLAKDANVVIGADITYDPTIVPVLVEALKTIVVSSQQVAYITAPLRNVETFELFLQLVATSEATAAKASMAAGVLGFSAKDMPSARSSNSTSDSEGSHAMHGLLLTRDNSDGHAAYNEPAQDSRREKKAAINSTRKRNYSEYTSDVSPAELEILSLRKYPAFGGRCYRHSARIYLAECDSRQRELQASLQALPSAEQTKISNIWRSFASEPAEQRLLILQGIVNLCCIPQLSYLNKVVPQQLRVDFLAALPPDISLQILSYLDARSLCQATQVSRTWAALANDDILWHRMCAQHIDKVCRKCGWGLPLLDKSSRRVYEATARRAMRLASGAVGSSSYSGAHSSSSASSINIADGTVAGLPDSSYTFVLPMANVAIDQTMSQATHNAAPNRPNGQQMIPISSLMNPLDMDVSLISSVCAPQNAVQFMQQQSAMNSAGMLTNAGITNQHIARLYANDTESGNVSDGSNSAINSYHHSEGSSSSHQTRRRPWKDIFAERQIIANNWRKFRYHESRIQAHADGILCVQFNDEYMITGSYDSKVHVWDAETFELVSELTGHTMPVRALEFDDCKLFSGSLDGTVRIWNYRDGTCIRTLQVFENGGVISLHQQNGTLVVGGENGTIRVYNIAKMTSFTLTGHTDWVNTVRLYGENTLFSCSDDMLVKRWNLEQRRCVRTYTGHSHHVQSLQLSNRMPPSPSIGPVGRDRRGSSLNRTSLGGSSSAPTENSRPFMITGSLDSTMRVWDIETGECLDTVFGHVEGIWSMTFDALRIVSGSNDGTLKVWDTTSHSCLFTLQTTQAAINCVAISDTRIVLGDNDGNARVYDFRNKPSSY</sequence>
<feature type="region of interest" description="Disordered" evidence="5">
    <location>
        <begin position="928"/>
        <end position="973"/>
    </location>
</feature>
<protein>
    <submittedName>
        <fullName evidence="7">Ubiquitin-binding SDF ubiquitin ligase complex subunit met30</fullName>
    </submittedName>
</protein>
<organism evidence="7 8">
    <name type="scientific">Coemansia umbellata</name>
    <dbReference type="NCBI Taxonomy" id="1424467"/>
    <lineage>
        <taxon>Eukaryota</taxon>
        <taxon>Fungi</taxon>
        <taxon>Fungi incertae sedis</taxon>
        <taxon>Zoopagomycota</taxon>
        <taxon>Kickxellomycotina</taxon>
        <taxon>Kickxellomycetes</taxon>
        <taxon>Kickxellales</taxon>
        <taxon>Kickxellaceae</taxon>
        <taxon>Coemansia</taxon>
    </lineage>
</organism>
<dbReference type="PROSITE" id="PS50181">
    <property type="entry name" value="FBOX"/>
    <property type="match status" value="1"/>
</dbReference>
<dbReference type="Gene3D" id="2.130.10.10">
    <property type="entry name" value="YVTN repeat-like/Quinoprotein amine dehydrogenase"/>
    <property type="match status" value="2"/>
</dbReference>
<gene>
    <name evidence="7" type="primary">MET30</name>
    <name evidence="7" type="ORF">EDC05_004158</name>
</gene>
<dbReference type="CDD" id="cd00200">
    <property type="entry name" value="WD40"/>
    <property type="match status" value="1"/>
</dbReference>
<dbReference type="Proteomes" id="UP001151295">
    <property type="component" value="Unassembled WGS sequence"/>
</dbReference>
<keyword evidence="1 4" id="KW-0853">WD repeat</keyword>
<dbReference type="PANTHER" id="PTHR19872:SF9">
    <property type="entry name" value="UBIQUITIN-BINDING SDF UBIQUITIN LIGASE COMPLEX SUBUNIT"/>
    <property type="match status" value="1"/>
</dbReference>
<feature type="repeat" description="WD" evidence="4">
    <location>
        <begin position="973"/>
        <end position="996"/>
    </location>
</feature>
<accession>A0ABQ8PJE5</accession>
<dbReference type="Gene3D" id="1.20.1280.50">
    <property type="match status" value="1"/>
</dbReference>
<dbReference type="InterPro" id="IPR011047">
    <property type="entry name" value="Quinoprotein_ADH-like_sf"/>
</dbReference>
<proteinExistence type="predicted"/>
<keyword evidence="3" id="KW-0833">Ubl conjugation pathway</keyword>
<feature type="repeat" description="WD" evidence="4">
    <location>
        <begin position="879"/>
        <end position="919"/>
    </location>
</feature>
<evidence type="ECO:0000256" key="4">
    <source>
        <dbReference type="PROSITE-ProRule" id="PRU00221"/>
    </source>
</evidence>
<feature type="compositionally biased region" description="Polar residues" evidence="5">
    <location>
        <begin position="703"/>
        <end position="716"/>
    </location>
</feature>
<feature type="repeat" description="WD" evidence="4">
    <location>
        <begin position="997"/>
        <end position="1036"/>
    </location>
</feature>
<feature type="compositionally biased region" description="Polar residues" evidence="5">
    <location>
        <begin position="952"/>
        <end position="970"/>
    </location>
</feature>
<dbReference type="InterPro" id="IPR020472">
    <property type="entry name" value="WD40_PAC1"/>
</dbReference>
<dbReference type="GO" id="GO:0016874">
    <property type="term" value="F:ligase activity"/>
    <property type="evidence" value="ECO:0007669"/>
    <property type="project" value="UniProtKB-KW"/>
</dbReference>
<dbReference type="PROSITE" id="PS50082">
    <property type="entry name" value="WD_REPEATS_2"/>
    <property type="match status" value="5"/>
</dbReference>
<dbReference type="SUPFAM" id="SSF53335">
    <property type="entry name" value="S-adenosyl-L-methionine-dependent methyltransferases"/>
    <property type="match status" value="1"/>
</dbReference>
<dbReference type="InterPro" id="IPR019775">
    <property type="entry name" value="WD40_repeat_CS"/>
</dbReference>
<dbReference type="EMBL" id="JANBQD010000053">
    <property type="protein sequence ID" value="KAJ1990305.1"/>
    <property type="molecule type" value="Genomic_DNA"/>
</dbReference>
<dbReference type="CDD" id="cd22147">
    <property type="entry name" value="F-box_SpPof1-like"/>
    <property type="match status" value="1"/>
</dbReference>
<evidence type="ECO:0000256" key="3">
    <source>
        <dbReference type="ARBA" id="ARBA00022786"/>
    </source>
</evidence>
<feature type="repeat" description="WD" evidence="4">
    <location>
        <begin position="799"/>
        <end position="838"/>
    </location>
</feature>
<feature type="repeat" description="WD" evidence="4">
    <location>
        <begin position="759"/>
        <end position="798"/>
    </location>
</feature>
<dbReference type="PROSITE" id="PS00678">
    <property type="entry name" value="WD_REPEATS_1"/>
    <property type="match status" value="3"/>
</dbReference>